<evidence type="ECO:0000256" key="1">
    <source>
        <dbReference type="SAM" id="SignalP"/>
    </source>
</evidence>
<dbReference type="Gene3D" id="3.40.50.1240">
    <property type="entry name" value="Phosphoglycerate mutase-like"/>
    <property type="match status" value="1"/>
</dbReference>
<sequence length="170" mass="17962">MKSLWGIAPFATFALAACSAPATLDNGSNKSTSHNEKTIFVIRHLQKEQGDDPSLTSEGAAAAERLAHLLADEDISAIYATRTRRAMETAAPLANMTDIAITAYDPQNPEALATPVAENEGAVLVVGHSNTVPDLIVRFGGNSAPQLTEEDYGTVFAIDSAGEVHEIKVD</sequence>
<evidence type="ECO:0008006" key="4">
    <source>
        <dbReference type="Google" id="ProtNLM"/>
    </source>
</evidence>
<accession>A0A0H0XPV2</accession>
<dbReference type="InterPro" id="IPR029033">
    <property type="entry name" value="His_PPase_superfam"/>
</dbReference>
<evidence type="ECO:0000313" key="3">
    <source>
        <dbReference type="Proteomes" id="UP000053455"/>
    </source>
</evidence>
<reference evidence="2 3" key="1">
    <citation type="submission" date="2015-04" db="EMBL/GenBank/DDBJ databases">
        <title>The draft genome sequence of Erythrobacter marinus HWDM-33.</title>
        <authorList>
            <person name="Zhuang L."/>
            <person name="Liu Y."/>
            <person name="Shao Z."/>
        </authorList>
    </citation>
    <scope>NUCLEOTIDE SEQUENCE [LARGE SCALE GENOMIC DNA]</scope>
    <source>
        <strain evidence="2 3">HWDM-33</strain>
    </source>
</reference>
<dbReference type="Pfam" id="PF00300">
    <property type="entry name" value="His_Phos_1"/>
    <property type="match status" value="1"/>
</dbReference>
<feature type="signal peptide" evidence="1">
    <location>
        <begin position="1"/>
        <end position="22"/>
    </location>
</feature>
<evidence type="ECO:0000313" key="2">
    <source>
        <dbReference type="EMBL" id="KLI64349.1"/>
    </source>
</evidence>
<dbReference type="InterPro" id="IPR013078">
    <property type="entry name" value="His_Pase_superF_clade-1"/>
</dbReference>
<dbReference type="EMBL" id="LBHU01000001">
    <property type="protein sequence ID" value="KLI64349.1"/>
    <property type="molecule type" value="Genomic_DNA"/>
</dbReference>
<gene>
    <name evidence="2" type="ORF">AAV99_01605</name>
</gene>
<keyword evidence="1" id="KW-0732">Signal</keyword>
<comment type="caution">
    <text evidence="2">The sequence shown here is derived from an EMBL/GenBank/DDBJ whole genome shotgun (WGS) entry which is preliminary data.</text>
</comment>
<dbReference type="RefSeq" id="WP_047092211.1">
    <property type="nucleotide sequence ID" value="NZ_LBHU01000001.1"/>
</dbReference>
<dbReference type="STRING" id="874156.GCA_001021555_00959"/>
<dbReference type="SUPFAM" id="SSF53254">
    <property type="entry name" value="Phosphoglycerate mutase-like"/>
    <property type="match status" value="1"/>
</dbReference>
<dbReference type="AlphaFoldDB" id="A0A0H0XPV2"/>
<protein>
    <recommendedName>
        <fullName evidence="4">Phosphoglycerate mutase</fullName>
    </recommendedName>
</protein>
<dbReference type="CDD" id="cd07040">
    <property type="entry name" value="HP"/>
    <property type="match status" value="1"/>
</dbReference>
<dbReference type="PROSITE" id="PS51257">
    <property type="entry name" value="PROKAR_LIPOPROTEIN"/>
    <property type="match status" value="1"/>
</dbReference>
<dbReference type="PATRIC" id="fig|874156.12.peg.332"/>
<proteinExistence type="predicted"/>
<feature type="chain" id="PRO_5002588885" description="Phosphoglycerate mutase" evidence="1">
    <location>
        <begin position="23"/>
        <end position="170"/>
    </location>
</feature>
<dbReference type="Proteomes" id="UP000053455">
    <property type="component" value="Unassembled WGS sequence"/>
</dbReference>
<keyword evidence="3" id="KW-1185">Reference proteome</keyword>
<name>A0A0H0XPV2_9SPHN</name>
<organism evidence="2 3">
    <name type="scientific">Aurantiacibacter marinus</name>
    <dbReference type="NCBI Taxonomy" id="874156"/>
    <lineage>
        <taxon>Bacteria</taxon>
        <taxon>Pseudomonadati</taxon>
        <taxon>Pseudomonadota</taxon>
        <taxon>Alphaproteobacteria</taxon>
        <taxon>Sphingomonadales</taxon>
        <taxon>Erythrobacteraceae</taxon>
        <taxon>Aurantiacibacter</taxon>
    </lineage>
</organism>